<name>A0A4W5R8E4_9TELE</name>
<comment type="subcellular location">
    <subcellularLocation>
        <location evidence="1">Endomembrane system</location>
        <topology evidence="1">Peripheral membrane protein</topology>
    </subcellularLocation>
</comment>
<keyword evidence="2" id="KW-0472">Membrane</keyword>
<dbReference type="PANTHER" id="PTHR21630">
    <property type="entry name" value="VEPH-A/MELTED"/>
    <property type="match status" value="1"/>
</dbReference>
<dbReference type="GO" id="GO:0012505">
    <property type="term" value="C:endomembrane system"/>
    <property type="evidence" value="ECO:0007669"/>
    <property type="project" value="UniProtKB-SubCell"/>
</dbReference>
<sequence length="99" mass="11452">LESPHVAERFISVLSCLLQKDELDDSTIELSKVQSVKVVAKKRRERGLPRAFEIFTDSKTYPLSYVRWHLQAESTHSATTLWCHGDDVIILLLRRFLNV</sequence>
<evidence type="ECO:0000256" key="1">
    <source>
        <dbReference type="ARBA" id="ARBA00004184"/>
    </source>
</evidence>
<dbReference type="GeneTree" id="ENSGT00390000018660"/>
<evidence type="ECO:0000313" key="3">
    <source>
        <dbReference type="Ensembl" id="ENSHHUP00000084887.1"/>
    </source>
</evidence>
<accession>A0A4W5R8E4</accession>
<dbReference type="GO" id="GO:0005886">
    <property type="term" value="C:plasma membrane"/>
    <property type="evidence" value="ECO:0007669"/>
    <property type="project" value="TreeGrafter"/>
</dbReference>
<protein>
    <submittedName>
        <fullName evidence="3">Uncharacterized protein</fullName>
    </submittedName>
</protein>
<dbReference type="PANTHER" id="PTHR21630:SF10">
    <property type="entry name" value="VENTRICULAR ZONE-EXPRESSED PH DOMAIN-CONTAINING PROTEIN HOMOLOG 1"/>
    <property type="match status" value="1"/>
</dbReference>
<dbReference type="Ensembl" id="ENSHHUT00000087546.1">
    <property type="protein sequence ID" value="ENSHHUP00000084887.1"/>
    <property type="gene ID" value="ENSHHUG00000049208.1"/>
</dbReference>
<reference evidence="3" key="3">
    <citation type="submission" date="2025-09" db="UniProtKB">
        <authorList>
            <consortium name="Ensembl"/>
        </authorList>
    </citation>
    <scope>IDENTIFICATION</scope>
</reference>
<dbReference type="InterPro" id="IPR039888">
    <property type="entry name" value="Melted-like"/>
</dbReference>
<organism evidence="3 4">
    <name type="scientific">Hucho hucho</name>
    <name type="common">huchen</name>
    <dbReference type="NCBI Taxonomy" id="62062"/>
    <lineage>
        <taxon>Eukaryota</taxon>
        <taxon>Metazoa</taxon>
        <taxon>Chordata</taxon>
        <taxon>Craniata</taxon>
        <taxon>Vertebrata</taxon>
        <taxon>Euteleostomi</taxon>
        <taxon>Actinopterygii</taxon>
        <taxon>Neopterygii</taxon>
        <taxon>Teleostei</taxon>
        <taxon>Protacanthopterygii</taxon>
        <taxon>Salmoniformes</taxon>
        <taxon>Salmonidae</taxon>
        <taxon>Salmoninae</taxon>
        <taxon>Hucho</taxon>
    </lineage>
</organism>
<evidence type="ECO:0000313" key="4">
    <source>
        <dbReference type="Proteomes" id="UP000314982"/>
    </source>
</evidence>
<keyword evidence="4" id="KW-1185">Reference proteome</keyword>
<proteinExistence type="predicted"/>
<dbReference type="Proteomes" id="UP000314982">
    <property type="component" value="Unassembled WGS sequence"/>
</dbReference>
<dbReference type="GO" id="GO:0010314">
    <property type="term" value="F:phosphatidylinositol-5-phosphate binding"/>
    <property type="evidence" value="ECO:0007669"/>
    <property type="project" value="TreeGrafter"/>
</dbReference>
<reference evidence="4" key="1">
    <citation type="submission" date="2018-06" db="EMBL/GenBank/DDBJ databases">
        <title>Genome assembly of Danube salmon.</title>
        <authorList>
            <person name="Macqueen D.J."/>
            <person name="Gundappa M.K."/>
        </authorList>
    </citation>
    <scope>NUCLEOTIDE SEQUENCE [LARGE SCALE GENOMIC DNA]</scope>
</reference>
<dbReference type="GO" id="GO:0009966">
    <property type="term" value="P:regulation of signal transduction"/>
    <property type="evidence" value="ECO:0007669"/>
    <property type="project" value="TreeGrafter"/>
</dbReference>
<reference evidence="3" key="2">
    <citation type="submission" date="2025-08" db="UniProtKB">
        <authorList>
            <consortium name="Ensembl"/>
        </authorList>
    </citation>
    <scope>IDENTIFICATION</scope>
</reference>
<evidence type="ECO:0000256" key="2">
    <source>
        <dbReference type="ARBA" id="ARBA00023136"/>
    </source>
</evidence>
<dbReference type="AlphaFoldDB" id="A0A4W5R8E4"/>